<protein>
    <submittedName>
        <fullName evidence="1">Uncharacterized protein</fullName>
    </submittedName>
</protein>
<reference evidence="2" key="2">
    <citation type="journal article" date="2007" name="PLoS Biol.">
        <title>Survey sequencing and comparative analysis of the elephant shark (Callorhinchus milii) genome.</title>
        <authorList>
            <person name="Venkatesh B."/>
            <person name="Kirkness E.F."/>
            <person name="Loh Y.H."/>
            <person name="Halpern A.L."/>
            <person name="Lee A.P."/>
            <person name="Johnson J."/>
            <person name="Dandona N."/>
            <person name="Viswanathan L.D."/>
            <person name="Tay A."/>
            <person name="Venter J.C."/>
            <person name="Strausberg R.L."/>
            <person name="Brenner S."/>
        </authorList>
    </citation>
    <scope>NUCLEOTIDE SEQUENCE [LARGE SCALE GENOMIC DNA]</scope>
</reference>
<accession>A0A4W3HYI5</accession>
<reference evidence="2" key="1">
    <citation type="journal article" date="2006" name="Science">
        <title>Ancient noncoding elements conserved in the human genome.</title>
        <authorList>
            <person name="Venkatesh B."/>
            <person name="Kirkness E.F."/>
            <person name="Loh Y.H."/>
            <person name="Halpern A.L."/>
            <person name="Lee A.P."/>
            <person name="Johnson J."/>
            <person name="Dandona N."/>
            <person name="Viswanathan L.D."/>
            <person name="Tay A."/>
            <person name="Venter J.C."/>
            <person name="Strausberg R.L."/>
            <person name="Brenner S."/>
        </authorList>
    </citation>
    <scope>NUCLEOTIDE SEQUENCE [LARGE SCALE GENOMIC DNA]</scope>
</reference>
<dbReference type="InParanoid" id="A0A4W3HYI5"/>
<dbReference type="Proteomes" id="UP000314986">
    <property type="component" value="Unassembled WGS sequence"/>
</dbReference>
<sequence length="88" mass="9804">MKNPVPSLVIAKINPPIPAPKNVVYKKTSRDKSVTYSLSQIAIYLGKRDFVDHVTHADPVDGVLVLDTGYIKSKKGRQFSFIHKALLK</sequence>
<dbReference type="GO" id="GO:0007165">
    <property type="term" value="P:signal transduction"/>
    <property type="evidence" value="ECO:0007669"/>
    <property type="project" value="InterPro"/>
</dbReference>
<reference evidence="1" key="4">
    <citation type="submission" date="2025-08" db="UniProtKB">
        <authorList>
            <consortium name="Ensembl"/>
        </authorList>
    </citation>
    <scope>IDENTIFICATION</scope>
</reference>
<proteinExistence type="predicted"/>
<dbReference type="Ensembl" id="ENSCMIT00000022967.1">
    <property type="protein sequence ID" value="ENSCMIP00000022579.1"/>
    <property type="gene ID" value="ENSCMIG00000010162.1"/>
</dbReference>
<dbReference type="GeneTree" id="ENSGT00940000175729"/>
<dbReference type="Gene3D" id="2.60.40.840">
    <property type="match status" value="1"/>
</dbReference>
<evidence type="ECO:0000313" key="2">
    <source>
        <dbReference type="Proteomes" id="UP000314986"/>
    </source>
</evidence>
<dbReference type="OMA" id="HVTHADP"/>
<dbReference type="SUPFAM" id="SSF81296">
    <property type="entry name" value="E set domains"/>
    <property type="match status" value="1"/>
</dbReference>
<dbReference type="AlphaFoldDB" id="A0A4W3HYI5"/>
<keyword evidence="2" id="KW-1185">Reference proteome</keyword>
<reference evidence="1" key="5">
    <citation type="submission" date="2025-09" db="UniProtKB">
        <authorList>
            <consortium name="Ensembl"/>
        </authorList>
    </citation>
    <scope>IDENTIFICATION</scope>
</reference>
<reference evidence="2" key="3">
    <citation type="journal article" date="2014" name="Nature">
        <title>Elephant shark genome provides unique insights into gnathostome evolution.</title>
        <authorList>
            <consortium name="International Elephant Shark Genome Sequencing Consortium"/>
            <person name="Venkatesh B."/>
            <person name="Lee A.P."/>
            <person name="Ravi V."/>
            <person name="Maurya A.K."/>
            <person name="Lian M.M."/>
            <person name="Swann J.B."/>
            <person name="Ohta Y."/>
            <person name="Flajnik M.F."/>
            <person name="Sutoh Y."/>
            <person name="Kasahara M."/>
            <person name="Hoon S."/>
            <person name="Gangu V."/>
            <person name="Roy S.W."/>
            <person name="Irimia M."/>
            <person name="Korzh V."/>
            <person name="Kondrychyn I."/>
            <person name="Lim Z.W."/>
            <person name="Tay B.H."/>
            <person name="Tohari S."/>
            <person name="Kong K.W."/>
            <person name="Ho S."/>
            <person name="Lorente-Galdos B."/>
            <person name="Quilez J."/>
            <person name="Marques-Bonet T."/>
            <person name="Raney B.J."/>
            <person name="Ingham P.W."/>
            <person name="Tay A."/>
            <person name="Hillier L.W."/>
            <person name="Minx P."/>
            <person name="Boehm T."/>
            <person name="Wilson R.K."/>
            <person name="Brenner S."/>
            <person name="Warren W.C."/>
        </authorList>
    </citation>
    <scope>NUCLEOTIDE SEQUENCE [LARGE SCALE GENOMIC DNA]</scope>
</reference>
<organism evidence="1 2">
    <name type="scientific">Callorhinchus milii</name>
    <name type="common">Ghost shark</name>
    <dbReference type="NCBI Taxonomy" id="7868"/>
    <lineage>
        <taxon>Eukaryota</taxon>
        <taxon>Metazoa</taxon>
        <taxon>Chordata</taxon>
        <taxon>Craniata</taxon>
        <taxon>Vertebrata</taxon>
        <taxon>Chondrichthyes</taxon>
        <taxon>Holocephali</taxon>
        <taxon>Chimaeriformes</taxon>
        <taxon>Callorhinchidae</taxon>
        <taxon>Callorhinchus</taxon>
    </lineage>
</organism>
<evidence type="ECO:0000313" key="1">
    <source>
        <dbReference type="Ensembl" id="ENSCMIP00000022579.1"/>
    </source>
</evidence>
<name>A0A4W3HYI5_CALMI</name>
<dbReference type="STRING" id="7868.ENSCMIP00000022579"/>
<dbReference type="InterPro" id="IPR014753">
    <property type="entry name" value="Arrestin_N"/>
</dbReference>
<dbReference type="InterPro" id="IPR014756">
    <property type="entry name" value="Ig_E-set"/>
</dbReference>